<sequence>MSYAADSRASQGDDKNENPGIVTSDSLAAESVQEGGSFGANSDDRGVISQGSKGSTASNTNTSGARTIDPATSRSERDAEDETSGHQSGASDLTGSQGLGSSAGGVIYSSVGSGNNTGSSGNTGSAQNTSGFNNSSSGVNENSRPKGANISEGGFDSDAPNASFTDDIGGKNDPGRAALGKMEAANEPGSGGTGPRQFGAVSNDGQFDSLGDTSA</sequence>
<keyword evidence="3" id="KW-1185">Reference proteome</keyword>
<dbReference type="Proteomes" id="UP001274830">
    <property type="component" value="Unassembled WGS sequence"/>
</dbReference>
<feature type="compositionally biased region" description="Low complexity" evidence="1">
    <location>
        <begin position="109"/>
        <end position="131"/>
    </location>
</feature>
<gene>
    <name evidence="2" type="ORF">LTR78_006686</name>
</gene>
<protein>
    <submittedName>
        <fullName evidence="2">Uncharacterized protein</fullName>
    </submittedName>
</protein>
<reference evidence="2" key="1">
    <citation type="submission" date="2023-07" db="EMBL/GenBank/DDBJ databases">
        <title>Black Yeasts Isolated from many extreme environments.</title>
        <authorList>
            <person name="Coleine C."/>
            <person name="Stajich J.E."/>
            <person name="Selbmann L."/>
        </authorList>
    </citation>
    <scope>NUCLEOTIDE SEQUENCE</scope>
    <source>
        <strain evidence="2">CCFEE 5485</strain>
    </source>
</reference>
<dbReference type="EMBL" id="JAUTXT010000025">
    <property type="protein sequence ID" value="KAK3673452.1"/>
    <property type="molecule type" value="Genomic_DNA"/>
</dbReference>
<evidence type="ECO:0000313" key="3">
    <source>
        <dbReference type="Proteomes" id="UP001274830"/>
    </source>
</evidence>
<feature type="compositionally biased region" description="Polar residues" evidence="1">
    <location>
        <begin position="203"/>
        <end position="215"/>
    </location>
</feature>
<proteinExistence type="predicted"/>
<organism evidence="2 3">
    <name type="scientific">Recurvomyces mirabilis</name>
    <dbReference type="NCBI Taxonomy" id="574656"/>
    <lineage>
        <taxon>Eukaryota</taxon>
        <taxon>Fungi</taxon>
        <taxon>Dikarya</taxon>
        <taxon>Ascomycota</taxon>
        <taxon>Pezizomycotina</taxon>
        <taxon>Dothideomycetes</taxon>
        <taxon>Dothideomycetidae</taxon>
        <taxon>Mycosphaerellales</taxon>
        <taxon>Teratosphaeriaceae</taxon>
        <taxon>Recurvomyces</taxon>
    </lineage>
</organism>
<feature type="compositionally biased region" description="Polar residues" evidence="1">
    <location>
        <begin position="85"/>
        <end position="96"/>
    </location>
</feature>
<feature type="compositionally biased region" description="Polar residues" evidence="1">
    <location>
        <begin position="49"/>
        <end position="73"/>
    </location>
</feature>
<name>A0AAE0WKM1_9PEZI</name>
<comment type="caution">
    <text evidence="2">The sequence shown here is derived from an EMBL/GenBank/DDBJ whole genome shotgun (WGS) entry which is preliminary data.</text>
</comment>
<feature type="compositionally biased region" description="Polar residues" evidence="1">
    <location>
        <begin position="132"/>
        <end position="142"/>
    </location>
</feature>
<evidence type="ECO:0000256" key="1">
    <source>
        <dbReference type="SAM" id="MobiDB-lite"/>
    </source>
</evidence>
<feature type="region of interest" description="Disordered" evidence="1">
    <location>
        <begin position="1"/>
        <end position="215"/>
    </location>
</feature>
<dbReference type="AlphaFoldDB" id="A0AAE0WKM1"/>
<accession>A0AAE0WKM1</accession>
<evidence type="ECO:0000313" key="2">
    <source>
        <dbReference type="EMBL" id="KAK3673452.1"/>
    </source>
</evidence>